<dbReference type="Proteomes" id="UP001497457">
    <property type="component" value="Chromosome 7b"/>
</dbReference>
<dbReference type="GO" id="GO:0005634">
    <property type="term" value="C:nucleus"/>
    <property type="evidence" value="ECO:0007669"/>
    <property type="project" value="UniProtKB-SubCell"/>
</dbReference>
<evidence type="ECO:0000313" key="10">
    <source>
        <dbReference type="EMBL" id="CAL5081402.1"/>
    </source>
</evidence>
<dbReference type="InterPro" id="IPR013087">
    <property type="entry name" value="Znf_C2H2_type"/>
</dbReference>
<evidence type="ECO:0000256" key="8">
    <source>
        <dbReference type="PROSITE-ProRule" id="PRU00042"/>
    </source>
</evidence>
<dbReference type="Proteomes" id="UP001497457">
    <property type="component" value="Chromosome 8b"/>
</dbReference>
<dbReference type="InterPro" id="IPR036236">
    <property type="entry name" value="Znf_C2H2_sf"/>
</dbReference>
<evidence type="ECO:0000313" key="12">
    <source>
        <dbReference type="Proteomes" id="UP001497457"/>
    </source>
</evidence>
<organism evidence="11 12">
    <name type="scientific">Urochloa decumbens</name>
    <dbReference type="NCBI Taxonomy" id="240449"/>
    <lineage>
        <taxon>Eukaryota</taxon>
        <taxon>Viridiplantae</taxon>
        <taxon>Streptophyta</taxon>
        <taxon>Embryophyta</taxon>
        <taxon>Tracheophyta</taxon>
        <taxon>Spermatophyta</taxon>
        <taxon>Magnoliopsida</taxon>
        <taxon>Liliopsida</taxon>
        <taxon>Poales</taxon>
        <taxon>Poaceae</taxon>
        <taxon>PACMAD clade</taxon>
        <taxon>Panicoideae</taxon>
        <taxon>Panicodae</taxon>
        <taxon>Paniceae</taxon>
        <taxon>Melinidinae</taxon>
        <taxon>Urochloa</taxon>
    </lineage>
</organism>
<evidence type="ECO:0000259" key="9">
    <source>
        <dbReference type="PROSITE" id="PS50157"/>
    </source>
</evidence>
<comment type="subcellular location">
    <subcellularLocation>
        <location evidence="1">Nucleus</location>
    </subcellularLocation>
</comment>
<dbReference type="InterPro" id="IPR052426">
    <property type="entry name" value="Plant_dev_regulator"/>
</dbReference>
<dbReference type="PANTHER" id="PTHR45801:SF118">
    <property type="entry name" value="RAMOSA 1"/>
    <property type="match status" value="1"/>
</dbReference>
<feature type="domain" description="C2H2-type" evidence="9">
    <location>
        <begin position="42"/>
        <end position="69"/>
    </location>
</feature>
<keyword evidence="5" id="KW-0805">Transcription regulation</keyword>
<dbReference type="EMBL" id="OZ075117">
    <property type="protein sequence ID" value="CAL5081402.1"/>
    <property type="molecule type" value="Genomic_DNA"/>
</dbReference>
<keyword evidence="7" id="KW-0539">Nucleus</keyword>
<reference evidence="11 12" key="2">
    <citation type="submission" date="2024-10" db="EMBL/GenBank/DDBJ databases">
        <authorList>
            <person name="Ryan C."/>
        </authorList>
    </citation>
    <scope>NUCLEOTIDE SEQUENCE [LARGE SCALE GENOMIC DNA]</scope>
</reference>
<evidence type="ECO:0000256" key="5">
    <source>
        <dbReference type="ARBA" id="ARBA00023015"/>
    </source>
</evidence>
<keyword evidence="4" id="KW-0862">Zinc</keyword>
<dbReference type="AlphaFoldDB" id="A0ABC9G7I0"/>
<gene>
    <name evidence="10" type="ORF">URODEC1_LOCUS108613</name>
    <name evidence="11" type="ORF">URODEC1_LOCUS112795</name>
</gene>
<dbReference type="SUPFAM" id="SSF57667">
    <property type="entry name" value="beta-beta-alpha zinc fingers"/>
    <property type="match status" value="1"/>
</dbReference>
<sequence>MEMMRDDGHIKLLQLPCSGNSSMAATASSCPPPKIRPSSSSHTCGYCKREFRSAQGLGGHMNVHRMDRARLIHHQCSSHRLSLAAASPPPNPNHSRTVLDLLGSGRPCSRTHGAANDGGPSVPASAATKLGVCRFSSASSAAVKDIEVMKNLGMRMEACSHGDGAEEHVVDLELRLGNS</sequence>
<dbReference type="PANTHER" id="PTHR45801">
    <property type="entry name" value="OS07G0101800 PROTEIN"/>
    <property type="match status" value="1"/>
</dbReference>
<evidence type="ECO:0000256" key="1">
    <source>
        <dbReference type="ARBA" id="ARBA00004123"/>
    </source>
</evidence>
<evidence type="ECO:0000313" key="11">
    <source>
        <dbReference type="EMBL" id="CAL5088403.1"/>
    </source>
</evidence>
<dbReference type="PROSITE" id="PS51257">
    <property type="entry name" value="PROKAR_LIPOPROTEIN"/>
    <property type="match status" value="1"/>
</dbReference>
<evidence type="ECO:0000256" key="2">
    <source>
        <dbReference type="ARBA" id="ARBA00022723"/>
    </source>
</evidence>
<accession>A0ABC9G7I0</accession>
<evidence type="ECO:0000256" key="4">
    <source>
        <dbReference type="ARBA" id="ARBA00022833"/>
    </source>
</evidence>
<name>A0ABC9G7I0_9POAL</name>
<dbReference type="GO" id="GO:0008270">
    <property type="term" value="F:zinc ion binding"/>
    <property type="evidence" value="ECO:0007669"/>
    <property type="project" value="UniProtKB-KW"/>
</dbReference>
<keyword evidence="2" id="KW-0479">Metal-binding</keyword>
<keyword evidence="6" id="KW-0804">Transcription</keyword>
<protein>
    <recommendedName>
        <fullName evidence="9">C2H2-type domain-containing protein</fullName>
    </recommendedName>
</protein>
<reference evidence="12" key="1">
    <citation type="submission" date="2024-06" db="EMBL/GenBank/DDBJ databases">
        <authorList>
            <person name="Ryan C."/>
        </authorList>
    </citation>
    <scope>NUCLEOTIDE SEQUENCE [LARGE SCALE GENOMIC DNA]</scope>
</reference>
<proteinExistence type="predicted"/>
<evidence type="ECO:0000256" key="7">
    <source>
        <dbReference type="ARBA" id="ARBA00023242"/>
    </source>
</evidence>
<dbReference type="PROSITE" id="PS50157">
    <property type="entry name" value="ZINC_FINGER_C2H2_2"/>
    <property type="match status" value="1"/>
</dbReference>
<evidence type="ECO:0000256" key="6">
    <source>
        <dbReference type="ARBA" id="ARBA00023163"/>
    </source>
</evidence>
<dbReference type="PROSITE" id="PS00028">
    <property type="entry name" value="ZINC_FINGER_C2H2_1"/>
    <property type="match status" value="1"/>
</dbReference>
<keyword evidence="12" id="KW-1185">Reference proteome</keyword>
<keyword evidence="3 8" id="KW-0863">Zinc-finger</keyword>
<dbReference type="EMBL" id="OZ075118">
    <property type="protein sequence ID" value="CAL5088403.1"/>
    <property type="molecule type" value="Genomic_DNA"/>
</dbReference>
<evidence type="ECO:0000256" key="3">
    <source>
        <dbReference type="ARBA" id="ARBA00022771"/>
    </source>
</evidence>